<dbReference type="SUPFAM" id="SSF103473">
    <property type="entry name" value="MFS general substrate transporter"/>
    <property type="match status" value="1"/>
</dbReference>
<feature type="transmembrane region" description="Helical" evidence="7">
    <location>
        <begin position="193"/>
        <end position="213"/>
    </location>
</feature>
<dbReference type="PANTHER" id="PTHR42718:SF9">
    <property type="entry name" value="MAJOR FACILITATOR SUPERFAMILY MULTIDRUG TRANSPORTER MFSC"/>
    <property type="match status" value="1"/>
</dbReference>
<dbReference type="OrthoDB" id="4570192at2"/>
<dbReference type="PANTHER" id="PTHR42718">
    <property type="entry name" value="MAJOR FACILITATOR SUPERFAMILY MULTIDRUG TRANSPORTER MFSC"/>
    <property type="match status" value="1"/>
</dbReference>
<evidence type="ECO:0000259" key="8">
    <source>
        <dbReference type="PROSITE" id="PS50850"/>
    </source>
</evidence>
<dbReference type="RefSeq" id="WP_147128976.1">
    <property type="nucleotide sequence ID" value="NZ_BJXA01000005.1"/>
</dbReference>
<dbReference type="PRINTS" id="PR01036">
    <property type="entry name" value="TCRTETB"/>
</dbReference>
<organism evidence="9 10">
    <name type="scientific">Nocardia ninae NBRC 108245</name>
    <dbReference type="NCBI Taxonomy" id="1210091"/>
    <lineage>
        <taxon>Bacteria</taxon>
        <taxon>Bacillati</taxon>
        <taxon>Actinomycetota</taxon>
        <taxon>Actinomycetes</taxon>
        <taxon>Mycobacteriales</taxon>
        <taxon>Nocardiaceae</taxon>
        <taxon>Nocardia</taxon>
    </lineage>
</organism>
<dbReference type="PROSITE" id="PS50850">
    <property type="entry name" value="MFS"/>
    <property type="match status" value="1"/>
</dbReference>
<feature type="transmembrane region" description="Helical" evidence="7">
    <location>
        <begin position="417"/>
        <end position="439"/>
    </location>
</feature>
<evidence type="ECO:0000256" key="3">
    <source>
        <dbReference type="ARBA" id="ARBA00022692"/>
    </source>
</evidence>
<name>A0A511M7Z4_9NOCA</name>
<evidence type="ECO:0000256" key="1">
    <source>
        <dbReference type="ARBA" id="ARBA00004651"/>
    </source>
</evidence>
<keyword evidence="3 7" id="KW-0812">Transmembrane</keyword>
<dbReference type="GO" id="GO:0005886">
    <property type="term" value="C:plasma membrane"/>
    <property type="evidence" value="ECO:0007669"/>
    <property type="project" value="UniProtKB-SubCell"/>
</dbReference>
<evidence type="ECO:0000256" key="7">
    <source>
        <dbReference type="SAM" id="Phobius"/>
    </source>
</evidence>
<feature type="transmembrane region" description="Helical" evidence="7">
    <location>
        <begin position="69"/>
        <end position="88"/>
    </location>
</feature>
<feature type="transmembrane region" description="Helical" evidence="7">
    <location>
        <begin position="250"/>
        <end position="270"/>
    </location>
</feature>
<dbReference type="InterPro" id="IPR011701">
    <property type="entry name" value="MFS"/>
</dbReference>
<feature type="transmembrane region" description="Helical" evidence="7">
    <location>
        <begin position="500"/>
        <end position="521"/>
    </location>
</feature>
<feature type="transmembrane region" description="Helical" evidence="7">
    <location>
        <begin position="163"/>
        <end position="187"/>
    </location>
</feature>
<feature type="region of interest" description="Disordered" evidence="6">
    <location>
        <begin position="1"/>
        <end position="24"/>
    </location>
</feature>
<dbReference type="GO" id="GO:0022857">
    <property type="term" value="F:transmembrane transporter activity"/>
    <property type="evidence" value="ECO:0007669"/>
    <property type="project" value="InterPro"/>
</dbReference>
<keyword evidence="5 7" id="KW-0472">Membrane</keyword>
<evidence type="ECO:0000313" key="9">
    <source>
        <dbReference type="EMBL" id="GEM36740.1"/>
    </source>
</evidence>
<dbReference type="Proteomes" id="UP000321424">
    <property type="component" value="Unassembled WGS sequence"/>
</dbReference>
<reference evidence="9 10" key="1">
    <citation type="submission" date="2019-07" db="EMBL/GenBank/DDBJ databases">
        <title>Whole genome shotgun sequence of Nocardia ninae NBRC 108245.</title>
        <authorList>
            <person name="Hosoyama A."/>
            <person name="Uohara A."/>
            <person name="Ohji S."/>
            <person name="Ichikawa N."/>
        </authorList>
    </citation>
    <scope>NUCLEOTIDE SEQUENCE [LARGE SCALE GENOMIC DNA]</scope>
    <source>
        <strain evidence="9 10">NBRC 108245</strain>
    </source>
</reference>
<dbReference type="InterPro" id="IPR020846">
    <property type="entry name" value="MFS_dom"/>
</dbReference>
<proteinExistence type="predicted"/>
<protein>
    <submittedName>
        <fullName evidence="9">MFS transporter</fullName>
    </submittedName>
</protein>
<evidence type="ECO:0000256" key="5">
    <source>
        <dbReference type="ARBA" id="ARBA00023136"/>
    </source>
</evidence>
<dbReference type="InterPro" id="IPR036259">
    <property type="entry name" value="MFS_trans_sf"/>
</dbReference>
<feature type="transmembrane region" description="Helical" evidence="7">
    <location>
        <begin position="352"/>
        <end position="373"/>
    </location>
</feature>
<evidence type="ECO:0000256" key="4">
    <source>
        <dbReference type="ARBA" id="ARBA00022989"/>
    </source>
</evidence>
<accession>A0A511M7Z4</accession>
<feature type="transmembrane region" description="Helical" evidence="7">
    <location>
        <begin position="100"/>
        <end position="117"/>
    </location>
</feature>
<dbReference type="EMBL" id="BJXA01000005">
    <property type="protein sequence ID" value="GEM36740.1"/>
    <property type="molecule type" value="Genomic_DNA"/>
</dbReference>
<feature type="domain" description="Major facilitator superfamily (MFS) profile" evidence="8">
    <location>
        <begin position="32"/>
        <end position="520"/>
    </location>
</feature>
<sequence length="531" mass="54387">MTLEMDPLADATDTASTRGEPMRLSRRRRRLTLLTLCAAAFMISYDTAMQSIAVHTLLRQLGHRPDMAISLWLPAAHTFAYVGLLLVGGALADRLGAKRVIVGGYLVYVVGAVLHLACAENPIGLLIARTVTGVGAAAILPATLAMVVLVYGEGSRRARAVTLWAGCSSAGVMMTLFVTAVVLNQVYWPHAMAGVVTANLIVFVGVLVIIPAVPADPASPVDWPAVLTMTLSGGLLALALYQAPKWGWTSQGFAIALGAGVALAVVAATIRRGGSLPHDWLLSAEPRVRLVMLALGGAILAMFGMVFLVIQYLQVLGGRVPVVAGLALFVPACLATAIGAKVGAALQRAGCVVAAVIIGSTAIMDGLAIGLTAGEPGDLVPLVAMVTVTGLGCALVLGIALEVVSAVHPASRTGIPWAAQLMLVQLSGLLGVAIVGGLVDRGYQARFVVPADVLAISGAAIGRDPVGDGVRAINIAGDHLGVPLAVAVRNAFVAGYREGLLATIAVIAVVVVVMLVASALARKSNAAQQSR</sequence>
<keyword evidence="4 7" id="KW-1133">Transmembrane helix</keyword>
<feature type="transmembrane region" description="Helical" evidence="7">
    <location>
        <begin position="290"/>
        <end position="314"/>
    </location>
</feature>
<keyword evidence="2" id="KW-0813">Transport</keyword>
<feature type="transmembrane region" description="Helical" evidence="7">
    <location>
        <begin position="379"/>
        <end position="405"/>
    </location>
</feature>
<feature type="transmembrane region" description="Helical" evidence="7">
    <location>
        <begin position="123"/>
        <end position="151"/>
    </location>
</feature>
<dbReference type="AlphaFoldDB" id="A0A511M7Z4"/>
<feature type="transmembrane region" description="Helical" evidence="7">
    <location>
        <begin position="31"/>
        <end position="49"/>
    </location>
</feature>
<comment type="subcellular location">
    <subcellularLocation>
        <location evidence="1">Cell membrane</location>
        <topology evidence="1">Multi-pass membrane protein</topology>
    </subcellularLocation>
</comment>
<keyword evidence="10" id="KW-1185">Reference proteome</keyword>
<comment type="caution">
    <text evidence="9">The sequence shown here is derived from an EMBL/GenBank/DDBJ whole genome shotgun (WGS) entry which is preliminary data.</text>
</comment>
<dbReference type="Gene3D" id="1.20.1250.20">
    <property type="entry name" value="MFS general substrate transporter like domains"/>
    <property type="match status" value="1"/>
</dbReference>
<dbReference type="Pfam" id="PF07690">
    <property type="entry name" value="MFS_1"/>
    <property type="match status" value="1"/>
</dbReference>
<gene>
    <name evidence="9" type="ORF">NN4_12590</name>
</gene>
<feature type="transmembrane region" description="Helical" evidence="7">
    <location>
        <begin position="225"/>
        <end position="244"/>
    </location>
</feature>
<feature type="transmembrane region" description="Helical" evidence="7">
    <location>
        <begin position="320"/>
        <end position="340"/>
    </location>
</feature>
<evidence type="ECO:0000313" key="10">
    <source>
        <dbReference type="Proteomes" id="UP000321424"/>
    </source>
</evidence>
<evidence type="ECO:0000256" key="6">
    <source>
        <dbReference type="SAM" id="MobiDB-lite"/>
    </source>
</evidence>
<evidence type="ECO:0000256" key="2">
    <source>
        <dbReference type="ARBA" id="ARBA00022448"/>
    </source>
</evidence>